<feature type="region of interest" description="Disordered" evidence="1">
    <location>
        <begin position="291"/>
        <end position="338"/>
    </location>
</feature>
<evidence type="ECO:0008006" key="4">
    <source>
        <dbReference type="Google" id="ProtNLM"/>
    </source>
</evidence>
<accession>A0ABW9HB36</accession>
<dbReference type="RefSeq" id="WP_286817877.1">
    <property type="nucleotide sequence ID" value="NZ_CP178857.1"/>
</dbReference>
<dbReference type="Proteomes" id="UP001631987">
    <property type="component" value="Unassembled WGS sequence"/>
</dbReference>
<comment type="caution">
    <text evidence="2">The sequence shown here is derived from an EMBL/GenBank/DDBJ whole genome shotgun (WGS) entry which is preliminary data.</text>
</comment>
<evidence type="ECO:0000256" key="1">
    <source>
        <dbReference type="SAM" id="MobiDB-lite"/>
    </source>
</evidence>
<name>A0ABW9HB36_9PSED</name>
<sequence length="338" mass="38720">MSDRFLLYIDILGFTEMVAKDPRKVARVYSILDTLNVHKHNSFTTIVFSDTILVYNNDAPTNDYDRKYLVMYLTEFAEDLHDRLIGQDIYFRATLVAGEFFHYELDHVDCFYGSALIKAHKAEKDIPSLGLFMDNECAKFNQTFHLTRFNDEFSFVYLNQHLEYLNKHAFGVFPTVFNPPVGDVAPDVFGQIRFLQHIHDQMRSHPLPHVRSKFLTAWDFHKKRYPQMLRVLEDNQFKADSLGASSDWLDLERVHNQNVAYFKRIGSGTQLSMTITGTAKKAAKRSAKIVVSKPTSAAKPRVARSSVVKSQQKKLAPVTVTSKPKPKSVPKKLSPSKP</sequence>
<protein>
    <recommendedName>
        <fullName evidence="4">Guanylate cyclase domain-containing protein</fullName>
    </recommendedName>
</protein>
<evidence type="ECO:0000313" key="3">
    <source>
        <dbReference type="Proteomes" id="UP001631987"/>
    </source>
</evidence>
<keyword evidence="3" id="KW-1185">Reference proteome</keyword>
<organism evidence="2 3">
    <name type="scientific">Pseudomonas monachiensis</name>
    <dbReference type="NCBI Taxonomy" id="3060212"/>
    <lineage>
        <taxon>Bacteria</taxon>
        <taxon>Pseudomonadati</taxon>
        <taxon>Pseudomonadota</taxon>
        <taxon>Gammaproteobacteria</taxon>
        <taxon>Pseudomonadales</taxon>
        <taxon>Pseudomonadaceae</taxon>
        <taxon>Pseudomonas</taxon>
    </lineage>
</organism>
<gene>
    <name evidence="2" type="ORF">ACKKH4_13445</name>
</gene>
<evidence type="ECO:0000313" key="2">
    <source>
        <dbReference type="EMBL" id="MFM9518245.1"/>
    </source>
</evidence>
<proteinExistence type="predicted"/>
<reference evidence="2 3" key="1">
    <citation type="submission" date="2024-12" db="EMBL/GenBank/DDBJ databases">
        <title>Pseudomonas species isolated from Lotus nodules promote plant growth.</title>
        <authorList>
            <person name="Yu Y.-H."/>
            <person name="Kurtenbach J."/>
            <person name="Crosbie D."/>
            <person name="Brachmann A."/>
            <person name="Marin M."/>
        </authorList>
    </citation>
    <scope>NUCLEOTIDE SEQUENCE [LARGE SCALE GENOMIC DNA]</scope>
    <source>
        <strain evidence="2 3">PLb12A</strain>
    </source>
</reference>
<dbReference type="EMBL" id="JBJVNW010000006">
    <property type="protein sequence ID" value="MFM9518245.1"/>
    <property type="molecule type" value="Genomic_DNA"/>
</dbReference>